<dbReference type="AlphaFoldDB" id="A0AAF0QBN8"/>
<evidence type="ECO:0000313" key="2">
    <source>
        <dbReference type="EMBL" id="WMV18345.1"/>
    </source>
</evidence>
<sequence>MKGEMTFRKKGKLDLRFIGPFEILSRVKEVAYKVGLPPSLSVMHSVFHVFMLMILGCS</sequence>
<proteinExistence type="predicted"/>
<feature type="domain" description="Tf2-1-like SH3-like" evidence="1">
    <location>
        <begin position="4"/>
        <end position="52"/>
    </location>
</feature>
<dbReference type="InterPro" id="IPR056924">
    <property type="entry name" value="SH3_Tf2-1"/>
</dbReference>
<gene>
    <name evidence="2" type="ORF">MTR67_011730</name>
</gene>
<name>A0AAF0QBN8_SOLVR</name>
<reference evidence="2" key="1">
    <citation type="submission" date="2023-08" db="EMBL/GenBank/DDBJ databases">
        <title>A de novo genome assembly of Solanum verrucosum Schlechtendal, a Mexican diploid species geographically isolated from the other diploid A-genome species in potato relatives.</title>
        <authorList>
            <person name="Hosaka K."/>
        </authorList>
    </citation>
    <scope>NUCLEOTIDE SEQUENCE</scope>
    <source>
        <tissue evidence="2">Young leaves</tissue>
    </source>
</reference>
<evidence type="ECO:0000313" key="3">
    <source>
        <dbReference type="Proteomes" id="UP001234989"/>
    </source>
</evidence>
<accession>A0AAF0QBN8</accession>
<dbReference type="PANTHER" id="PTHR46148:SF60">
    <property type="entry name" value="CHROMO DOMAIN-CONTAINING PROTEIN"/>
    <property type="match status" value="1"/>
</dbReference>
<dbReference type="EMBL" id="CP133614">
    <property type="protein sequence ID" value="WMV18345.1"/>
    <property type="molecule type" value="Genomic_DNA"/>
</dbReference>
<organism evidence="2 3">
    <name type="scientific">Solanum verrucosum</name>
    <dbReference type="NCBI Taxonomy" id="315347"/>
    <lineage>
        <taxon>Eukaryota</taxon>
        <taxon>Viridiplantae</taxon>
        <taxon>Streptophyta</taxon>
        <taxon>Embryophyta</taxon>
        <taxon>Tracheophyta</taxon>
        <taxon>Spermatophyta</taxon>
        <taxon>Magnoliopsida</taxon>
        <taxon>eudicotyledons</taxon>
        <taxon>Gunneridae</taxon>
        <taxon>Pentapetalae</taxon>
        <taxon>asterids</taxon>
        <taxon>lamiids</taxon>
        <taxon>Solanales</taxon>
        <taxon>Solanaceae</taxon>
        <taxon>Solanoideae</taxon>
        <taxon>Solaneae</taxon>
        <taxon>Solanum</taxon>
    </lineage>
</organism>
<keyword evidence="3" id="KW-1185">Reference proteome</keyword>
<dbReference type="Proteomes" id="UP001234989">
    <property type="component" value="Chromosome 3"/>
</dbReference>
<dbReference type="PANTHER" id="PTHR46148">
    <property type="entry name" value="CHROMO DOMAIN-CONTAINING PROTEIN"/>
    <property type="match status" value="1"/>
</dbReference>
<evidence type="ECO:0000259" key="1">
    <source>
        <dbReference type="Pfam" id="PF24626"/>
    </source>
</evidence>
<protein>
    <recommendedName>
        <fullName evidence="1">Tf2-1-like SH3-like domain-containing protein</fullName>
    </recommendedName>
</protein>
<dbReference type="Pfam" id="PF24626">
    <property type="entry name" value="SH3_Tf2-1"/>
    <property type="match status" value="1"/>
</dbReference>